<evidence type="ECO:0000313" key="1">
    <source>
        <dbReference type="EMBL" id="QDU55950.1"/>
    </source>
</evidence>
<reference evidence="1 2" key="1">
    <citation type="submission" date="2019-02" db="EMBL/GenBank/DDBJ databases">
        <title>Deep-cultivation of Planctomycetes and their phenomic and genomic characterization uncovers novel biology.</title>
        <authorList>
            <person name="Wiegand S."/>
            <person name="Jogler M."/>
            <person name="Boedeker C."/>
            <person name="Pinto D."/>
            <person name="Vollmers J."/>
            <person name="Rivas-Marin E."/>
            <person name="Kohn T."/>
            <person name="Peeters S.H."/>
            <person name="Heuer A."/>
            <person name="Rast P."/>
            <person name="Oberbeckmann S."/>
            <person name="Bunk B."/>
            <person name="Jeske O."/>
            <person name="Meyerdierks A."/>
            <person name="Storesund J.E."/>
            <person name="Kallscheuer N."/>
            <person name="Luecker S."/>
            <person name="Lage O.M."/>
            <person name="Pohl T."/>
            <person name="Merkel B.J."/>
            <person name="Hornburger P."/>
            <person name="Mueller R.-W."/>
            <person name="Bruemmer F."/>
            <person name="Labrenz M."/>
            <person name="Spormann A.M."/>
            <person name="Op den Camp H."/>
            <person name="Overmann J."/>
            <person name="Amann R."/>
            <person name="Jetten M.S.M."/>
            <person name="Mascher T."/>
            <person name="Medema M.H."/>
            <person name="Devos D.P."/>
            <person name="Kaster A.-K."/>
            <person name="Ovreas L."/>
            <person name="Rohde M."/>
            <person name="Galperin M.Y."/>
            <person name="Jogler C."/>
        </authorList>
    </citation>
    <scope>NUCLEOTIDE SEQUENCE [LARGE SCALE GENOMIC DNA]</scope>
    <source>
        <strain evidence="1 2">Pan181</strain>
    </source>
</reference>
<evidence type="ECO:0000313" key="2">
    <source>
        <dbReference type="Proteomes" id="UP000315750"/>
    </source>
</evidence>
<organism evidence="1 2">
    <name type="scientific">Aeoliella mucimassa</name>
    <dbReference type="NCBI Taxonomy" id="2527972"/>
    <lineage>
        <taxon>Bacteria</taxon>
        <taxon>Pseudomonadati</taxon>
        <taxon>Planctomycetota</taxon>
        <taxon>Planctomycetia</taxon>
        <taxon>Pirellulales</taxon>
        <taxon>Lacipirellulaceae</taxon>
        <taxon>Aeoliella</taxon>
    </lineage>
</organism>
<proteinExistence type="predicted"/>
<dbReference type="AlphaFoldDB" id="A0A518AMJ7"/>
<name>A0A518AMJ7_9BACT</name>
<dbReference type="Proteomes" id="UP000315750">
    <property type="component" value="Chromosome"/>
</dbReference>
<protein>
    <submittedName>
        <fullName evidence="1">Uncharacterized protein</fullName>
    </submittedName>
</protein>
<keyword evidence="2" id="KW-1185">Reference proteome</keyword>
<gene>
    <name evidence="1" type="ORF">Pan181_21520</name>
</gene>
<accession>A0A518AMJ7</accession>
<sequence length="148" mass="16383">MKRGGGSESSESATPLGFRYCRLGRTLLDEHGNINGDVPFADLARYVYLLETGVPIPKRPQKNCPLLGVHRGRAIYLLYNGVLGDRRPQGGNVLTSAILADLPTPDDKHHAPNGIERVVYGEACRLGEATLRRERVTFRQIPYSLREA</sequence>
<dbReference type="RefSeq" id="WP_145246729.1">
    <property type="nucleotide sequence ID" value="NZ_CP036278.1"/>
</dbReference>
<dbReference type="EMBL" id="CP036278">
    <property type="protein sequence ID" value="QDU55950.1"/>
    <property type="molecule type" value="Genomic_DNA"/>
</dbReference>
<dbReference type="OrthoDB" id="9816043at2"/>
<dbReference type="REBASE" id="356599">
    <property type="entry name" value="M.PbaPan181ORF21510P"/>
</dbReference>
<dbReference type="KEGG" id="amuc:Pan181_21520"/>